<gene>
    <name evidence="1" type="ORF">POCULU_LOCUS10315</name>
</gene>
<evidence type="ECO:0000313" key="1">
    <source>
        <dbReference type="EMBL" id="CAG8658179.1"/>
    </source>
</evidence>
<name>A0A9N9DYT8_9GLOM</name>
<keyword evidence="2" id="KW-1185">Reference proteome</keyword>
<feature type="non-terminal residue" evidence="1">
    <location>
        <position position="42"/>
    </location>
</feature>
<organism evidence="1 2">
    <name type="scientific">Paraglomus occultum</name>
    <dbReference type="NCBI Taxonomy" id="144539"/>
    <lineage>
        <taxon>Eukaryota</taxon>
        <taxon>Fungi</taxon>
        <taxon>Fungi incertae sedis</taxon>
        <taxon>Mucoromycota</taxon>
        <taxon>Glomeromycotina</taxon>
        <taxon>Glomeromycetes</taxon>
        <taxon>Paraglomerales</taxon>
        <taxon>Paraglomeraceae</taxon>
        <taxon>Paraglomus</taxon>
    </lineage>
</organism>
<evidence type="ECO:0000313" key="2">
    <source>
        <dbReference type="Proteomes" id="UP000789572"/>
    </source>
</evidence>
<accession>A0A9N9DYT8</accession>
<proteinExistence type="predicted"/>
<dbReference type="EMBL" id="CAJVPJ010005047">
    <property type="protein sequence ID" value="CAG8658179.1"/>
    <property type="molecule type" value="Genomic_DNA"/>
</dbReference>
<protein>
    <submittedName>
        <fullName evidence="1">5960_t:CDS:1</fullName>
    </submittedName>
</protein>
<dbReference type="AlphaFoldDB" id="A0A9N9DYT8"/>
<comment type="caution">
    <text evidence="1">The sequence shown here is derived from an EMBL/GenBank/DDBJ whole genome shotgun (WGS) entry which is preliminary data.</text>
</comment>
<reference evidence="1" key="1">
    <citation type="submission" date="2021-06" db="EMBL/GenBank/DDBJ databases">
        <authorList>
            <person name="Kallberg Y."/>
            <person name="Tangrot J."/>
            <person name="Rosling A."/>
        </authorList>
    </citation>
    <scope>NUCLEOTIDE SEQUENCE</scope>
    <source>
        <strain evidence="1">IA702</strain>
    </source>
</reference>
<sequence length="42" mass="5205">MANYLSRLKKKPFPDYVKKRVKEEIRKIQGSFFWQSNERTKE</sequence>
<dbReference type="Proteomes" id="UP000789572">
    <property type="component" value="Unassembled WGS sequence"/>
</dbReference>